<dbReference type="SUPFAM" id="SSF55781">
    <property type="entry name" value="GAF domain-like"/>
    <property type="match status" value="1"/>
</dbReference>
<proteinExistence type="predicted"/>
<dbReference type="InterPro" id="IPR029016">
    <property type="entry name" value="GAF-like_dom_sf"/>
</dbReference>
<keyword evidence="2" id="KW-0418">Kinase</keyword>
<dbReference type="SMART" id="SM01012">
    <property type="entry name" value="ANTAR"/>
    <property type="match status" value="1"/>
</dbReference>
<dbReference type="Gene3D" id="3.30.450.40">
    <property type="match status" value="1"/>
</dbReference>
<dbReference type="InterPro" id="IPR036388">
    <property type="entry name" value="WH-like_DNA-bd_sf"/>
</dbReference>
<dbReference type="Proteomes" id="UP000800981">
    <property type="component" value="Unassembled WGS sequence"/>
</dbReference>
<dbReference type="InterPro" id="IPR005561">
    <property type="entry name" value="ANTAR"/>
</dbReference>
<dbReference type="Gene3D" id="1.10.10.10">
    <property type="entry name" value="Winged helix-like DNA-binding domain superfamily/Winged helix DNA-binding domain"/>
    <property type="match status" value="1"/>
</dbReference>
<sequence length="240" mass="25889">MTEPSQLADELTGVFARMSGLLMTEETVQTALRLVTSLAVEAVPGASGCGVSLMGARGERSSWAATDEFVEQADAVQYELDEGPCLAAWAGRMLVRVDDTAGEGRWPRWAGRAVQLGLQSSLSAPLVAGDQGLGALKVYAREPKAFDAHAERMLVLFSAQAAILVANMQAYDSAQRLSEQLKEALRTRDVIGQAKGVLIAARGVDEETAFALLAATSQRENRKLHDVARALVETYTRRRR</sequence>
<reference evidence="6 7" key="1">
    <citation type="submission" date="2020-03" db="EMBL/GenBank/DDBJ databases">
        <title>Two novel Motilibacter sp.</title>
        <authorList>
            <person name="Liu S."/>
        </authorList>
    </citation>
    <scope>NUCLEOTIDE SEQUENCE [LARGE SCALE GENOMIC DNA]</scope>
    <source>
        <strain evidence="6 7">E257</strain>
    </source>
</reference>
<protein>
    <submittedName>
        <fullName evidence="6">GAF and ANTAR domain-containing protein</fullName>
    </submittedName>
</protein>
<evidence type="ECO:0000313" key="7">
    <source>
        <dbReference type="Proteomes" id="UP000800981"/>
    </source>
</evidence>
<dbReference type="PIRSF" id="PIRSF036625">
    <property type="entry name" value="GAF_ANTAR"/>
    <property type="match status" value="1"/>
</dbReference>
<evidence type="ECO:0000256" key="4">
    <source>
        <dbReference type="ARBA" id="ARBA00023163"/>
    </source>
</evidence>
<dbReference type="SMART" id="SM00065">
    <property type="entry name" value="GAF"/>
    <property type="match status" value="1"/>
</dbReference>
<dbReference type="EMBL" id="JAANNP010000003">
    <property type="protein sequence ID" value="NHC13975.1"/>
    <property type="molecule type" value="Genomic_DNA"/>
</dbReference>
<organism evidence="6 7">
    <name type="scientific">Motilibacter deserti</name>
    <dbReference type="NCBI Taxonomy" id="2714956"/>
    <lineage>
        <taxon>Bacteria</taxon>
        <taxon>Bacillati</taxon>
        <taxon>Actinomycetota</taxon>
        <taxon>Actinomycetes</taxon>
        <taxon>Motilibacterales</taxon>
        <taxon>Motilibacteraceae</taxon>
        <taxon>Motilibacter</taxon>
    </lineage>
</organism>
<keyword evidence="4" id="KW-0804">Transcription</keyword>
<dbReference type="RefSeq" id="WP_166281006.1">
    <property type="nucleotide sequence ID" value="NZ_JAANNP010000003.1"/>
</dbReference>
<dbReference type="InterPro" id="IPR012074">
    <property type="entry name" value="GAF_ANTAR"/>
</dbReference>
<dbReference type="SUPFAM" id="SSF52172">
    <property type="entry name" value="CheY-like"/>
    <property type="match status" value="1"/>
</dbReference>
<evidence type="ECO:0000259" key="5">
    <source>
        <dbReference type="PROSITE" id="PS50921"/>
    </source>
</evidence>
<dbReference type="Pfam" id="PF13185">
    <property type="entry name" value="GAF_2"/>
    <property type="match status" value="1"/>
</dbReference>
<dbReference type="InterPro" id="IPR011006">
    <property type="entry name" value="CheY-like_superfamily"/>
</dbReference>
<feature type="domain" description="ANTAR" evidence="5">
    <location>
        <begin position="171"/>
        <end position="232"/>
    </location>
</feature>
<evidence type="ECO:0000256" key="1">
    <source>
        <dbReference type="ARBA" id="ARBA00022679"/>
    </source>
</evidence>
<name>A0ABX0GTW3_9ACTN</name>
<dbReference type="InterPro" id="IPR003018">
    <property type="entry name" value="GAF"/>
</dbReference>
<keyword evidence="1" id="KW-0808">Transferase</keyword>
<gene>
    <name evidence="6" type="ORF">G9H71_09300</name>
</gene>
<keyword evidence="3" id="KW-0805">Transcription regulation</keyword>
<accession>A0ABX0GTW3</accession>
<evidence type="ECO:0000256" key="2">
    <source>
        <dbReference type="ARBA" id="ARBA00022777"/>
    </source>
</evidence>
<dbReference type="Pfam" id="PF03861">
    <property type="entry name" value="ANTAR"/>
    <property type="match status" value="1"/>
</dbReference>
<evidence type="ECO:0000313" key="6">
    <source>
        <dbReference type="EMBL" id="NHC13975.1"/>
    </source>
</evidence>
<keyword evidence="7" id="KW-1185">Reference proteome</keyword>
<evidence type="ECO:0000256" key="3">
    <source>
        <dbReference type="ARBA" id="ARBA00023015"/>
    </source>
</evidence>
<dbReference type="PROSITE" id="PS50921">
    <property type="entry name" value="ANTAR"/>
    <property type="match status" value="1"/>
</dbReference>
<comment type="caution">
    <text evidence="6">The sequence shown here is derived from an EMBL/GenBank/DDBJ whole genome shotgun (WGS) entry which is preliminary data.</text>
</comment>